<dbReference type="eggNOG" id="COG1061">
    <property type="taxonomic scope" value="Bacteria"/>
</dbReference>
<evidence type="ECO:0000313" key="4">
    <source>
        <dbReference type="Proteomes" id="UP000005147"/>
    </source>
</evidence>
<dbReference type="GO" id="GO:0005524">
    <property type="term" value="F:ATP binding"/>
    <property type="evidence" value="ECO:0007669"/>
    <property type="project" value="InterPro"/>
</dbReference>
<dbReference type="InterPro" id="IPR014001">
    <property type="entry name" value="Helicase_ATP-bd"/>
</dbReference>
<dbReference type="SMART" id="SM00487">
    <property type="entry name" value="DEXDc"/>
    <property type="match status" value="1"/>
</dbReference>
<dbReference type="InterPro" id="IPR029063">
    <property type="entry name" value="SAM-dependent_MTases_sf"/>
</dbReference>
<dbReference type="GO" id="GO:0006304">
    <property type="term" value="P:DNA modification"/>
    <property type="evidence" value="ECO:0007669"/>
    <property type="project" value="InterPro"/>
</dbReference>
<comment type="caution">
    <text evidence="3">The sequence shown here is derived from an EMBL/GenBank/DDBJ whole genome shotgun (WGS) entry which is preliminary data.</text>
</comment>
<dbReference type="Pfam" id="PF10544">
    <property type="entry name" value="T5orf172"/>
    <property type="match status" value="1"/>
</dbReference>
<dbReference type="Pfam" id="PF04851">
    <property type="entry name" value="ResIII"/>
    <property type="match status" value="1"/>
</dbReference>
<dbReference type="SUPFAM" id="SSF53335">
    <property type="entry name" value="S-adenosyl-L-methionine-dependent methyltransferases"/>
    <property type="match status" value="1"/>
</dbReference>
<dbReference type="PATRIC" id="fig|883112.3.peg.1216"/>
<keyword evidence="1" id="KW-0175">Coiled coil</keyword>
<dbReference type="Pfam" id="PF07669">
    <property type="entry name" value="Eco57I"/>
    <property type="match status" value="1"/>
</dbReference>
<dbReference type="InterPro" id="IPR006935">
    <property type="entry name" value="Helicase/UvrB_N"/>
</dbReference>
<dbReference type="Gene3D" id="3.40.50.300">
    <property type="entry name" value="P-loop containing nucleotide triphosphate hydrolases"/>
    <property type="match status" value="2"/>
</dbReference>
<dbReference type="GO" id="GO:0003677">
    <property type="term" value="F:DNA binding"/>
    <property type="evidence" value="ECO:0007669"/>
    <property type="project" value="InterPro"/>
</dbReference>
<dbReference type="InterPro" id="IPR002052">
    <property type="entry name" value="DNA_methylase_N6_adenine_CS"/>
</dbReference>
<dbReference type="InterPro" id="IPR018306">
    <property type="entry name" value="Phage_T5_Orf172_DNA-bd"/>
</dbReference>
<feature type="domain" description="Helicase ATP-binding" evidence="2">
    <location>
        <begin position="148"/>
        <end position="328"/>
    </location>
</feature>
<dbReference type="PROSITE" id="PS00092">
    <property type="entry name" value="N6_MTASE"/>
    <property type="match status" value="1"/>
</dbReference>
<dbReference type="EMBL" id="AGZE01000033">
    <property type="protein sequence ID" value="EKB54295.1"/>
    <property type="molecule type" value="Genomic_DNA"/>
</dbReference>
<dbReference type="GO" id="GO:0032259">
    <property type="term" value="P:methylation"/>
    <property type="evidence" value="ECO:0007669"/>
    <property type="project" value="InterPro"/>
</dbReference>
<dbReference type="HOGENOM" id="CLU_005929_0_0_9"/>
<keyword evidence="4" id="KW-1185">Reference proteome</keyword>
<dbReference type="STRING" id="883112.HMPREF9707_01223"/>
<evidence type="ECO:0000259" key="2">
    <source>
        <dbReference type="PROSITE" id="PS51192"/>
    </source>
</evidence>
<proteinExistence type="predicted"/>
<dbReference type="PROSITE" id="PS51192">
    <property type="entry name" value="HELICASE_ATP_BIND_1"/>
    <property type="match status" value="1"/>
</dbReference>
<protein>
    <recommendedName>
        <fullName evidence="2">Helicase ATP-binding domain-containing protein</fullName>
    </recommendedName>
</protein>
<reference evidence="3 4" key="1">
    <citation type="submission" date="2012-07" db="EMBL/GenBank/DDBJ databases">
        <title>The Genome Sequence of Facklamia ignava CCUG 37419.</title>
        <authorList>
            <consortium name="The Broad Institute Genome Sequencing Platform"/>
            <person name="Earl A."/>
            <person name="Ward D."/>
            <person name="Feldgarden M."/>
            <person name="Gevers D."/>
            <person name="Huys G."/>
            <person name="Walker B."/>
            <person name="Young S.K."/>
            <person name="Zeng Q."/>
            <person name="Gargeya S."/>
            <person name="Fitzgerald M."/>
            <person name="Haas B."/>
            <person name="Abouelleil A."/>
            <person name="Alvarado L."/>
            <person name="Arachchi H.M."/>
            <person name="Berlin A.M."/>
            <person name="Chapman S.B."/>
            <person name="Goldberg J."/>
            <person name="Griggs A."/>
            <person name="Gujja S."/>
            <person name="Hansen M."/>
            <person name="Howarth C."/>
            <person name="Imamovic A."/>
            <person name="Larimer J."/>
            <person name="McCowen C."/>
            <person name="Montmayeur A."/>
            <person name="Murphy C."/>
            <person name="Neiman D."/>
            <person name="Pearson M."/>
            <person name="Priest M."/>
            <person name="Roberts A."/>
            <person name="Saif S."/>
            <person name="Shea T."/>
            <person name="Sisk P."/>
            <person name="Sykes S."/>
            <person name="Wortman J."/>
            <person name="Nusbaum C."/>
            <person name="Birren B."/>
        </authorList>
    </citation>
    <scope>NUCLEOTIDE SEQUENCE [LARGE SCALE GENOMIC DNA]</scope>
    <source>
        <strain evidence="3 4">CCUG 37419</strain>
    </source>
</reference>
<evidence type="ECO:0000313" key="3">
    <source>
        <dbReference type="EMBL" id="EKB54295.1"/>
    </source>
</evidence>
<dbReference type="InterPro" id="IPR011639">
    <property type="entry name" value="MethylTrfase_TaqI-like_dom"/>
</dbReference>
<dbReference type="Gene3D" id="3.40.50.150">
    <property type="entry name" value="Vaccinia Virus protein VP39"/>
    <property type="match status" value="1"/>
</dbReference>
<sequence>MSRTQIKPFEELNLKIYGYTLPQVPDHDGYIKIGETSREVEARIHEQVGTAGLTPEIQFHRVAQRKDGQWFHDSDLHRYLISRGIRRHNFGTSANEWFYFNGQIERAETLTDEFIQSGASKQQVTIEPIDYELRSEQAEAVEETLAYYRQEGNDREFLWNAKPRFGKTLTTYDLMLQLGAVNTLIVTNRPAIANSWYEDFHKFISHQEPNMKFVSETDALKGKGMTRDEFIEFVVSEEAGDAKQVTFISLQDLKGARFAGGPHKKLDWVAEIPWDLLVIDEAHEGVDTRKTDRAFEKINRDFTLHLSGTPFKAIANEKFLADQIYNWSYLDEQQAKANWDPTLDTNPYEKLPTLSLFTYQMSSLVQDRLQRGANLEEDGNMDYAFDLNEFFATKDNGRFEYEASVLKFLDNLSQGKMPFSPTEYRHQLDHTFWLLPRVASAKALEALLKKHPVFKDYQIILAAGDGESLIDSETELEQSQEVKKNKKSYDKVKAAIEKYPKTITLSVGQLTTGVTIPEWTAVLMLSNIKSPALYFQAAFRAQNPYEYEKDGQLFRKENAYIFDFAPERTLILFDEFANNLTPGQSETTKQRHDQIKTLLNFFPVIAEDDQGEMQELNAEEVLTIPRHIKAREVVRQGFMSNLLFNNIVGIFGAPKELVGIINKIKPEENKKHAKEARPIDLQNPMLNDRGEVEIPDEIVINRTRDIFGDKVFQVEDKPESVTVTDLTNRFMDSIKEDFDELKDQFDLNITQTNRVQDNVRRNIKDVVEEEVNYFTTQTTYIQKDYNDALVNPNNTKTMTELDEERQAKERELRQEFQQNIQKRTQETLNKTVETEYKKIEERKKNKTEQDTRDHLRGFTRTIPAFLMAYGDRDTRLNNFEQNIAPDTFLEITSITIEEFRKLRDGFKYVDDEGQEREFKGFFDETVFNASVQEFFDKKDELANYFDEKLPEDIFDYIPNQQTNQIYTPRGVVKLMVDKLEEENPGIFQDKHMKFADLYTKSGLYLTELVKRLNEGLADQIPNQEARIKWILENQVYGVAPSNIIYNIAKNYVYGIHGDIDTRNLVQWDMAKSAQEGTMKEDLIKAYGGEKVKFDVIVGNPPYQDESAGNNKTYAPPIYHLFLDSAYEIAEKVEMIHPARFLFNAGSTPKAWNNKMLRDNHLKILFYEEDSSIIFPNTDIKGGIAVSYRDINKLIGPIGIFSPYPMLIEIYGKVQKLSEDSLMNVIYTQNRFELEKLYNDYPNLKSKIGSNGKDKRLRNNTFEKIPLFLEKAKSNTDIAIIGVIKNKRYWRYILEEYIAKEHENLFKWKVIVPRANGKGLLGEQLSSPEIIGPRKGYTQTFLGIGAFEKELEAENLLKYIKTKFTRAMLSILKIDQHNEKDTWECVPIQDFTSNSDIDWSKSIPEIDQQLYAKYGLSEEEIQFIEENVQPME</sequence>
<dbReference type="Proteomes" id="UP000005147">
    <property type="component" value="Unassembled WGS sequence"/>
</dbReference>
<dbReference type="InterPro" id="IPR027417">
    <property type="entry name" value="P-loop_NTPase"/>
</dbReference>
<accession>K1LCJ1</accession>
<dbReference type="GO" id="GO:0009007">
    <property type="term" value="F:site-specific DNA-methyltransferase (adenine-specific) activity"/>
    <property type="evidence" value="ECO:0007669"/>
    <property type="project" value="UniProtKB-EC"/>
</dbReference>
<feature type="coiled-coil region" evidence="1">
    <location>
        <begin position="798"/>
        <end position="849"/>
    </location>
</feature>
<dbReference type="SUPFAM" id="SSF52540">
    <property type="entry name" value="P-loop containing nucleoside triphosphate hydrolases"/>
    <property type="match status" value="1"/>
</dbReference>
<name>K1LCJ1_9LACT</name>
<dbReference type="RefSeq" id="WP_006701866.1">
    <property type="nucleotide sequence ID" value="NZ_JH932301.1"/>
</dbReference>
<organism evidence="3 4">
    <name type="scientific">Falseniella ignava CCUG 37419</name>
    <dbReference type="NCBI Taxonomy" id="883112"/>
    <lineage>
        <taxon>Bacteria</taxon>
        <taxon>Bacillati</taxon>
        <taxon>Bacillota</taxon>
        <taxon>Bacilli</taxon>
        <taxon>Lactobacillales</taxon>
        <taxon>Aerococcaceae</taxon>
        <taxon>Falseniella</taxon>
    </lineage>
</organism>
<evidence type="ECO:0000256" key="1">
    <source>
        <dbReference type="SAM" id="Coils"/>
    </source>
</evidence>
<gene>
    <name evidence="3" type="ORF">HMPREF9707_01223</name>
</gene>
<dbReference type="GO" id="GO:0016787">
    <property type="term" value="F:hydrolase activity"/>
    <property type="evidence" value="ECO:0007669"/>
    <property type="project" value="InterPro"/>
</dbReference>
<dbReference type="eggNOG" id="COG0286">
    <property type="taxonomic scope" value="Bacteria"/>
</dbReference>